<proteinExistence type="predicted"/>
<dbReference type="Proteomes" id="UP000774326">
    <property type="component" value="Unassembled WGS sequence"/>
</dbReference>
<dbReference type="EMBL" id="JAEUBG010002279">
    <property type="protein sequence ID" value="KAH3684892.1"/>
    <property type="molecule type" value="Genomic_DNA"/>
</dbReference>
<organism evidence="1 2">
    <name type="scientific">Wickerhamomyces pijperi</name>
    <name type="common">Yeast</name>
    <name type="synonym">Pichia pijperi</name>
    <dbReference type="NCBI Taxonomy" id="599730"/>
    <lineage>
        <taxon>Eukaryota</taxon>
        <taxon>Fungi</taxon>
        <taxon>Dikarya</taxon>
        <taxon>Ascomycota</taxon>
        <taxon>Saccharomycotina</taxon>
        <taxon>Saccharomycetes</taxon>
        <taxon>Phaffomycetales</taxon>
        <taxon>Wickerhamomycetaceae</taxon>
        <taxon>Wickerhamomyces</taxon>
    </lineage>
</organism>
<reference evidence="1" key="1">
    <citation type="journal article" date="2021" name="Open Biol.">
        <title>Shared evolutionary footprints suggest mitochondrial oxidative damage underlies multiple complex I losses in fungi.</title>
        <authorList>
            <person name="Schikora-Tamarit M.A."/>
            <person name="Marcet-Houben M."/>
            <person name="Nosek J."/>
            <person name="Gabaldon T."/>
        </authorList>
    </citation>
    <scope>NUCLEOTIDE SEQUENCE</scope>
    <source>
        <strain evidence="1">CBS2887</strain>
    </source>
</reference>
<evidence type="ECO:0000313" key="1">
    <source>
        <dbReference type="EMBL" id="KAH3684892.1"/>
    </source>
</evidence>
<keyword evidence="2" id="KW-1185">Reference proteome</keyword>
<accession>A0A9P8Q6I1</accession>
<protein>
    <submittedName>
        <fullName evidence="1">Uncharacterized protein</fullName>
    </submittedName>
</protein>
<evidence type="ECO:0000313" key="2">
    <source>
        <dbReference type="Proteomes" id="UP000774326"/>
    </source>
</evidence>
<dbReference type="AlphaFoldDB" id="A0A9P8Q6I1"/>
<reference evidence="1" key="2">
    <citation type="submission" date="2021-01" db="EMBL/GenBank/DDBJ databases">
        <authorList>
            <person name="Schikora-Tamarit M.A."/>
        </authorList>
    </citation>
    <scope>NUCLEOTIDE SEQUENCE</scope>
    <source>
        <strain evidence="1">CBS2887</strain>
    </source>
</reference>
<comment type="caution">
    <text evidence="1">The sequence shown here is derived from an EMBL/GenBank/DDBJ whole genome shotgun (WGS) entry which is preliminary data.</text>
</comment>
<gene>
    <name evidence="1" type="ORF">WICPIJ_004135</name>
</gene>
<name>A0A9P8Q6I1_WICPI</name>
<sequence length="92" mass="9834">MMVFSCSSSTKVVLDLMVSTNLSSSVSKYLAKVAFQDCLVVKISVSSSFNKPKSTRTLMNCGNPSNLKVPLMTVSASGILYKSLKAVESLFG</sequence>